<reference evidence="1" key="1">
    <citation type="journal article" date="2021" name="Proc. Natl. Acad. Sci. U.S.A.">
        <title>A Catalog of Tens of Thousands of Viruses from Human Metagenomes Reveals Hidden Associations with Chronic Diseases.</title>
        <authorList>
            <person name="Tisza M.J."/>
            <person name="Buck C.B."/>
        </authorList>
    </citation>
    <scope>NUCLEOTIDE SEQUENCE</scope>
    <source>
        <strain evidence="1">CtoGr7</strain>
    </source>
</reference>
<evidence type="ECO:0000313" key="1">
    <source>
        <dbReference type="EMBL" id="DAF55662.1"/>
    </source>
</evidence>
<protein>
    <submittedName>
        <fullName evidence="1">Uncharacterized protein</fullName>
    </submittedName>
</protein>
<sequence length="88" mass="10451">MKLIPFTPIYIQLTLISISDNNKVWKQKLNIFGRRVGATIILSSFRLSLRLVHYEVKLNGKPHTEYNGLMKQKLDDLLQRYKYRRMNA</sequence>
<proteinExistence type="predicted"/>
<name>A0A8S5SXI4_9VIRU</name>
<dbReference type="EMBL" id="BK032696">
    <property type="protein sequence ID" value="DAF55662.1"/>
    <property type="molecule type" value="Genomic_DNA"/>
</dbReference>
<accession>A0A8S5SXI4</accession>
<organism evidence="1">
    <name type="scientific">Microviridae sp. ctoGr7</name>
    <dbReference type="NCBI Taxonomy" id="2827649"/>
    <lineage>
        <taxon>Viruses</taxon>
        <taxon>Monodnaviria</taxon>
        <taxon>Sangervirae</taxon>
        <taxon>Phixviricota</taxon>
        <taxon>Malgrandaviricetes</taxon>
        <taxon>Petitvirales</taxon>
        <taxon>Microviridae</taxon>
    </lineage>
</organism>